<dbReference type="Pfam" id="PF00239">
    <property type="entry name" value="Resolvase"/>
    <property type="match status" value="1"/>
</dbReference>
<keyword evidence="2" id="KW-0233">DNA recombination</keyword>
<dbReference type="GO" id="GO:0000150">
    <property type="term" value="F:DNA strand exchange activity"/>
    <property type="evidence" value="ECO:0007669"/>
    <property type="project" value="InterPro"/>
</dbReference>
<protein>
    <submittedName>
        <fullName evidence="3">Site-specific recombinase, DNA invertase Pin</fullName>
    </submittedName>
</protein>
<organism evidence="3">
    <name type="scientific">Ectopseudomonas oleovorans</name>
    <name type="common">Pseudomonas oleovorans</name>
    <dbReference type="NCBI Taxonomy" id="301"/>
    <lineage>
        <taxon>Bacteria</taxon>
        <taxon>Pseudomonadati</taxon>
        <taxon>Pseudomonadota</taxon>
        <taxon>Gammaproteobacteria</taxon>
        <taxon>Pseudomonadales</taxon>
        <taxon>Pseudomonadaceae</taxon>
        <taxon>Ectopseudomonas</taxon>
    </lineage>
</organism>
<dbReference type="InterPro" id="IPR050639">
    <property type="entry name" value="SSR_resolvase"/>
</dbReference>
<dbReference type="PANTHER" id="PTHR30461">
    <property type="entry name" value="DNA-INVERTASE FROM LAMBDOID PROPHAGE"/>
    <property type="match status" value="1"/>
</dbReference>
<evidence type="ECO:0000313" key="3">
    <source>
        <dbReference type="EMBL" id="VDN65482.1"/>
    </source>
</evidence>
<sequence length="235" mass="25255">MQVVAYYRVSTEKQGRSGLGLDAQREYVQAAADAEGWEVLASFEDHASGAISPAQREACAKALELCRRTGAVLVVAKLDRLSRDVADIAALMKAVDFKVATMPQADKFQLHIYAALAEQERTFISQRTKAALALLKARADAGDTDAQAKVERRSAGRAAGQALGQVAAVEAVKAKADRWAESMASDIKAGMFDGCRTLAAMATWLNGKGHRTARGGEFSPMQVKRLVERLGISFP</sequence>
<reference evidence="3" key="1">
    <citation type="submission" date="2018-11" db="EMBL/GenBank/DDBJ databases">
        <authorList>
            <consortium name="Genoscope - CEA"/>
            <person name="William W."/>
        </authorList>
    </citation>
    <scope>NUCLEOTIDE SEQUENCE [LARGE SCALE GENOMIC DNA]</scope>
    <source>
        <strain evidence="3">T9AD</strain>
    </source>
</reference>
<gene>
    <name evidence="3" type="ORF">POT9AD_4507</name>
</gene>
<keyword evidence="1" id="KW-0238">DNA-binding</keyword>
<dbReference type="PROSITE" id="PS51736">
    <property type="entry name" value="RECOMBINASES_3"/>
    <property type="match status" value="1"/>
</dbReference>
<evidence type="ECO:0000256" key="2">
    <source>
        <dbReference type="ARBA" id="ARBA00023172"/>
    </source>
</evidence>
<dbReference type="AlphaFoldDB" id="A0A653BA11"/>
<dbReference type="GO" id="GO:0003677">
    <property type="term" value="F:DNA binding"/>
    <property type="evidence" value="ECO:0007669"/>
    <property type="project" value="UniProtKB-KW"/>
</dbReference>
<proteinExistence type="predicted"/>
<dbReference type="InterPro" id="IPR036162">
    <property type="entry name" value="Resolvase-like_N_sf"/>
</dbReference>
<dbReference type="SMART" id="SM00857">
    <property type="entry name" value="Resolvase"/>
    <property type="match status" value="1"/>
</dbReference>
<dbReference type="OrthoDB" id="2290206at2"/>
<evidence type="ECO:0000256" key="1">
    <source>
        <dbReference type="ARBA" id="ARBA00023125"/>
    </source>
</evidence>
<dbReference type="CDD" id="cd00338">
    <property type="entry name" value="Ser_Recombinase"/>
    <property type="match status" value="1"/>
</dbReference>
<dbReference type="PANTHER" id="PTHR30461:SF2">
    <property type="entry name" value="SERINE RECOMBINASE PINE-RELATED"/>
    <property type="match status" value="1"/>
</dbReference>
<accession>A0A653BA11</accession>
<dbReference type="InterPro" id="IPR006119">
    <property type="entry name" value="Resolv_N"/>
</dbReference>
<name>A0A653BA11_ECTOL</name>
<dbReference type="EMBL" id="LR130779">
    <property type="protein sequence ID" value="VDN65482.1"/>
    <property type="molecule type" value="Genomic_DNA"/>
</dbReference>
<dbReference type="Gene3D" id="3.40.50.1390">
    <property type="entry name" value="Resolvase, N-terminal catalytic domain"/>
    <property type="match status" value="1"/>
</dbReference>
<dbReference type="SUPFAM" id="SSF53041">
    <property type="entry name" value="Resolvase-like"/>
    <property type="match status" value="1"/>
</dbReference>